<dbReference type="Proteomes" id="UP000503820">
    <property type="component" value="Unassembled WGS sequence"/>
</dbReference>
<dbReference type="EMBL" id="BLVP01000036">
    <property type="protein sequence ID" value="GFM38293.1"/>
    <property type="molecule type" value="Genomic_DNA"/>
</dbReference>
<proteinExistence type="predicted"/>
<comment type="caution">
    <text evidence="1">The sequence shown here is derived from an EMBL/GenBank/DDBJ whole genome shotgun (WGS) entry which is preliminary data.</text>
</comment>
<protein>
    <submittedName>
        <fullName evidence="1">Uncharacterized protein</fullName>
    </submittedName>
</protein>
<dbReference type="AlphaFoldDB" id="A0A7J0BX74"/>
<organism evidence="1 2">
    <name type="scientific">Desulfovibrio psychrotolerans</name>
    <dbReference type="NCBI Taxonomy" id="415242"/>
    <lineage>
        <taxon>Bacteria</taxon>
        <taxon>Pseudomonadati</taxon>
        <taxon>Thermodesulfobacteriota</taxon>
        <taxon>Desulfovibrionia</taxon>
        <taxon>Desulfovibrionales</taxon>
        <taxon>Desulfovibrionaceae</taxon>
        <taxon>Desulfovibrio</taxon>
    </lineage>
</organism>
<reference evidence="1 2" key="1">
    <citation type="submission" date="2020-05" db="EMBL/GenBank/DDBJ databases">
        <title>Draft genome sequence of Desulfovibrio psychrotolerans JS1T.</title>
        <authorList>
            <person name="Ueno A."/>
            <person name="Tamazawa S."/>
            <person name="Tamamura S."/>
            <person name="Murakami T."/>
            <person name="Kiyama T."/>
            <person name="Inomata H."/>
            <person name="Amano Y."/>
            <person name="Miyakawa K."/>
            <person name="Tamaki H."/>
            <person name="Naganuma T."/>
            <person name="Kaneko K."/>
        </authorList>
    </citation>
    <scope>NUCLEOTIDE SEQUENCE [LARGE SCALE GENOMIC DNA]</scope>
    <source>
        <strain evidence="1 2">JS1</strain>
    </source>
</reference>
<evidence type="ECO:0000313" key="1">
    <source>
        <dbReference type="EMBL" id="GFM38293.1"/>
    </source>
</evidence>
<evidence type="ECO:0000313" key="2">
    <source>
        <dbReference type="Proteomes" id="UP000503820"/>
    </source>
</evidence>
<accession>A0A7J0BX74</accession>
<sequence>MCLNVVGMDRDERKREAKCRARRKLLEWTLRNSGADFSNMVHWRVQPAWPVIAGTREERLTAMRVILKRKILLAERGMRVNEMLCRNGGAKVHQYTRKAYADALRMLEVVLTDQG</sequence>
<name>A0A7J0BX74_9BACT</name>
<keyword evidence="2" id="KW-1185">Reference proteome</keyword>
<gene>
    <name evidence="1" type="ORF">DSM19430T_29770</name>
</gene>